<sequence>MGAINIRDVAQWASLLRAEPRRPVLVHLNGDTTWLLQLPYPATAASAQESHRTHFNLLVDPWLQGPQSDVASWFSTQYHVVAPAVPSLGALQDALRELEPAGAGDGNGSRIDAVAISHEFTDHCHKATLKQLPRSTPIYAADVAADLIRRWGFFDADAVVTAPGLAEGTPWTSLAHAGLPPWLRVGRLVTPGNSLYYHSALVIAFDAAPGEAEAVIYSPHGISAQDVAAVLPSCGLATTLAMLHGLHDVRLFPVKQLNLGALNAVEAVRAAGARYWIGTHDEEKTGKGLIAPLLRRTRYTLRQAVAHDEKKRTSAAGDRAYEFKELASGEALLLK</sequence>
<keyword evidence="2" id="KW-1185">Reference proteome</keyword>
<dbReference type="InterPro" id="IPR036866">
    <property type="entry name" value="RibonucZ/Hydroxyglut_hydro"/>
</dbReference>
<name>A0A162LRI1_CORDF</name>
<dbReference type="SUPFAM" id="SSF56281">
    <property type="entry name" value="Metallo-hydrolase/oxidoreductase"/>
    <property type="match status" value="1"/>
</dbReference>
<dbReference type="Proteomes" id="UP000076881">
    <property type="component" value="Unassembled WGS sequence"/>
</dbReference>
<evidence type="ECO:0000313" key="2">
    <source>
        <dbReference type="Proteomes" id="UP000076881"/>
    </source>
</evidence>
<dbReference type="EMBL" id="AZHF01000006">
    <property type="protein sequence ID" value="OAA74554.1"/>
    <property type="molecule type" value="Genomic_DNA"/>
</dbReference>
<dbReference type="OrthoDB" id="9971601at2759"/>
<reference evidence="1 2" key="1">
    <citation type="journal article" date="2016" name="Genome Biol. Evol.">
        <title>Divergent and convergent evolution of fungal pathogenicity.</title>
        <authorList>
            <person name="Shang Y."/>
            <person name="Xiao G."/>
            <person name="Zheng P."/>
            <person name="Cen K."/>
            <person name="Zhan S."/>
            <person name="Wang C."/>
        </authorList>
    </citation>
    <scope>NUCLEOTIDE SEQUENCE [LARGE SCALE GENOMIC DNA]</scope>
    <source>
        <strain evidence="1 2">RCEF 1005</strain>
    </source>
</reference>
<dbReference type="STRING" id="1081108.A0A162LRI1"/>
<evidence type="ECO:0000313" key="1">
    <source>
        <dbReference type="EMBL" id="OAA74554.1"/>
    </source>
</evidence>
<gene>
    <name evidence="1" type="ORF">LEL_08135</name>
</gene>
<dbReference type="AlphaFoldDB" id="A0A162LRI1"/>
<organism evidence="1 2">
    <name type="scientific">Akanthomyces lecanii RCEF 1005</name>
    <dbReference type="NCBI Taxonomy" id="1081108"/>
    <lineage>
        <taxon>Eukaryota</taxon>
        <taxon>Fungi</taxon>
        <taxon>Dikarya</taxon>
        <taxon>Ascomycota</taxon>
        <taxon>Pezizomycotina</taxon>
        <taxon>Sordariomycetes</taxon>
        <taxon>Hypocreomycetidae</taxon>
        <taxon>Hypocreales</taxon>
        <taxon>Cordycipitaceae</taxon>
        <taxon>Akanthomyces</taxon>
        <taxon>Cordyceps confragosa</taxon>
    </lineage>
</organism>
<protein>
    <submittedName>
        <fullName evidence="1">Uncharacterized protein</fullName>
    </submittedName>
</protein>
<comment type="caution">
    <text evidence="1">The sequence shown here is derived from an EMBL/GenBank/DDBJ whole genome shotgun (WGS) entry which is preliminary data.</text>
</comment>
<dbReference type="PANTHER" id="PTHR36142">
    <property type="entry name" value="METALLO-HYDROLASE/OXIDOREDUCTASE SUPERFAMILY PROTEIN"/>
    <property type="match status" value="1"/>
</dbReference>
<dbReference type="Gene3D" id="3.60.15.10">
    <property type="entry name" value="Ribonuclease Z/Hydroxyacylglutathione hydrolase-like"/>
    <property type="match status" value="1"/>
</dbReference>
<accession>A0A162LRI1</accession>
<proteinExistence type="predicted"/>
<dbReference type="PANTHER" id="PTHR36142:SF2">
    <property type="entry name" value="METALLO-HYDROLASE_OXIDOREDUCTASE SUPERFAMILY PROTEIN"/>
    <property type="match status" value="1"/>
</dbReference>